<dbReference type="Proteomes" id="UP001203338">
    <property type="component" value="Unassembled WGS sequence"/>
</dbReference>
<name>A0ABT0PH54_9GAMM</name>
<feature type="chain" id="PRO_5046467005" evidence="1">
    <location>
        <begin position="26"/>
        <end position="254"/>
    </location>
</feature>
<accession>A0ABT0PH54</accession>
<keyword evidence="1" id="KW-0732">Signal</keyword>
<evidence type="ECO:0000313" key="2">
    <source>
        <dbReference type="EMBL" id="MCL6270668.1"/>
    </source>
</evidence>
<keyword evidence="3" id="KW-1185">Reference proteome</keyword>
<dbReference type="Pfam" id="PF11306">
    <property type="entry name" value="DUF3108"/>
    <property type="match status" value="1"/>
</dbReference>
<dbReference type="RefSeq" id="WP_249699928.1">
    <property type="nucleotide sequence ID" value="NZ_JAMFLX010000015.1"/>
</dbReference>
<dbReference type="InterPro" id="IPR021457">
    <property type="entry name" value="DUF3108"/>
</dbReference>
<reference evidence="2 3" key="1">
    <citation type="submission" date="2022-05" db="EMBL/GenBank/DDBJ databases">
        <authorList>
            <person name="Park J.-S."/>
        </authorList>
    </citation>
    <scope>NUCLEOTIDE SEQUENCE [LARGE SCALE GENOMIC DNA]</scope>
    <source>
        <strain evidence="2 3">2012CJ34-2</strain>
    </source>
</reference>
<dbReference type="EMBL" id="JAMFLX010000015">
    <property type="protein sequence ID" value="MCL6270668.1"/>
    <property type="molecule type" value="Genomic_DNA"/>
</dbReference>
<protein>
    <submittedName>
        <fullName evidence="2">DUF3108 domain-containing protein</fullName>
    </submittedName>
</protein>
<proteinExistence type="predicted"/>
<comment type="caution">
    <text evidence="2">The sequence shown here is derived from an EMBL/GenBank/DDBJ whole genome shotgun (WGS) entry which is preliminary data.</text>
</comment>
<evidence type="ECO:0000313" key="3">
    <source>
        <dbReference type="Proteomes" id="UP001203338"/>
    </source>
</evidence>
<sequence>MISFFQRLLTPVSLALFVFTQQSFAEIKATEVKKLQPYKASYSATLSNIPVDGKAVRTLTQNKDGSWILTFKADMLLYSFSEESHFRFKDGEIQPFSYLREKGALGRKNTSEITFDWGKKIADSREDSDRWKVTLKPEDLDRISYQQQLQYDLSNGKKEFTYNVINEDERDQYTFKIEGEEILETPAGRFATVRLKMVRDNNKRQTWIWLAKDWDDLLVQLKQREKKKDYVVSLRQAEIAGKEITPLPIETTKK</sequence>
<gene>
    <name evidence="2" type="ORF">M3P05_12100</name>
</gene>
<evidence type="ECO:0000256" key="1">
    <source>
        <dbReference type="SAM" id="SignalP"/>
    </source>
</evidence>
<organism evidence="2 3">
    <name type="scientific">Parendozoicomonas callyspongiae</name>
    <dbReference type="NCBI Taxonomy" id="2942213"/>
    <lineage>
        <taxon>Bacteria</taxon>
        <taxon>Pseudomonadati</taxon>
        <taxon>Pseudomonadota</taxon>
        <taxon>Gammaproteobacteria</taxon>
        <taxon>Oceanospirillales</taxon>
        <taxon>Endozoicomonadaceae</taxon>
        <taxon>Parendozoicomonas</taxon>
    </lineage>
</organism>
<feature type="signal peptide" evidence="1">
    <location>
        <begin position="1"/>
        <end position="25"/>
    </location>
</feature>